<dbReference type="eggNOG" id="ENOG503484Y">
    <property type="taxonomic scope" value="Bacteria"/>
</dbReference>
<reference evidence="2 3" key="1">
    <citation type="journal article" date="2007" name="J. Bacteriol.">
        <title>Whole-genome analysis of the methyl tert-butyl ether-degrading beta-proteobacterium Methylibium petroleiphilum PM1.</title>
        <authorList>
            <person name="Kane S.R."/>
            <person name="Chakicherla A.Y."/>
            <person name="Chain P.S.G."/>
            <person name="Schmidt R."/>
            <person name="Shin M.W."/>
            <person name="Legler T.C."/>
            <person name="Scow K.M."/>
            <person name="Larimer F.W."/>
            <person name="Lucas S.M."/>
            <person name="Richardson P.M."/>
            <person name="Hristova K.R."/>
        </authorList>
    </citation>
    <scope>NUCLEOTIDE SEQUENCE [LARGE SCALE GENOMIC DNA]</scope>
    <source>
        <strain evidence="3">ATCC BAA-1232 / LMG 22953 / PM1</strain>
    </source>
</reference>
<keyword evidence="3" id="KW-1185">Reference proteome</keyword>
<sequence length="210" mass="21062">MWFQVSAARRALRPAPMALAAALLVVGCATNPVDSQWTEPQFAGQSLRGSKLLVVCEAPDEALQRNCLDRASAELVAYGASPVTQAPVAAGTARSSAAEPYLAAARAAGAKAVWLTAVGPDATLVQPGPSIGVGLGGFGRSVGGGVGISLPIGGGKTQTAYGANSQLTDVASARLMWTAKTRAPSDNDANAQVAELVKSAVAAAGKAGFF</sequence>
<evidence type="ECO:0000313" key="3">
    <source>
        <dbReference type="Proteomes" id="UP000000366"/>
    </source>
</evidence>
<proteinExistence type="predicted"/>
<organism evidence="2 3">
    <name type="scientific">Methylibium petroleiphilum (strain ATCC BAA-1232 / LMG 22953 / PM1)</name>
    <dbReference type="NCBI Taxonomy" id="420662"/>
    <lineage>
        <taxon>Bacteria</taxon>
        <taxon>Pseudomonadati</taxon>
        <taxon>Pseudomonadota</taxon>
        <taxon>Betaproteobacteria</taxon>
        <taxon>Burkholderiales</taxon>
        <taxon>Sphaerotilaceae</taxon>
        <taxon>Methylibium</taxon>
    </lineage>
</organism>
<evidence type="ECO:0008006" key="4">
    <source>
        <dbReference type="Google" id="ProtNLM"/>
    </source>
</evidence>
<name>A2SBR0_METPP</name>
<keyword evidence="1" id="KW-0732">Signal</keyword>
<gene>
    <name evidence="2" type="ordered locus">Mpe_A0037</name>
</gene>
<dbReference type="AlphaFoldDB" id="A2SBR0"/>
<feature type="signal peptide" evidence="1">
    <location>
        <begin position="1"/>
        <end position="20"/>
    </location>
</feature>
<feature type="chain" id="PRO_5002646164" description="Lipoprotein" evidence="1">
    <location>
        <begin position="21"/>
        <end position="210"/>
    </location>
</feature>
<dbReference type="KEGG" id="mpt:Mpe_A0037"/>
<dbReference type="Proteomes" id="UP000000366">
    <property type="component" value="Chromosome"/>
</dbReference>
<protein>
    <recommendedName>
        <fullName evidence="4">Lipoprotein</fullName>
    </recommendedName>
</protein>
<accession>A2SBR0</accession>
<dbReference type="RefSeq" id="WP_011827638.1">
    <property type="nucleotide sequence ID" value="NC_008825.1"/>
</dbReference>
<dbReference type="HOGENOM" id="CLU_1308944_0_0_4"/>
<evidence type="ECO:0000313" key="2">
    <source>
        <dbReference type="EMBL" id="ABM92999.1"/>
    </source>
</evidence>
<evidence type="ECO:0000256" key="1">
    <source>
        <dbReference type="SAM" id="SignalP"/>
    </source>
</evidence>
<dbReference type="EMBL" id="CP000555">
    <property type="protein sequence ID" value="ABM92999.1"/>
    <property type="molecule type" value="Genomic_DNA"/>
</dbReference>